<dbReference type="Proteomes" id="UP000217289">
    <property type="component" value="Chromosome"/>
</dbReference>
<dbReference type="OrthoDB" id="5493525at2"/>
<accession>A0A250IH10</accession>
<dbReference type="InterPro" id="IPR029058">
    <property type="entry name" value="AB_hydrolase_fold"/>
</dbReference>
<dbReference type="PANTHER" id="PTHR42044:SF2">
    <property type="entry name" value="DUF676 DOMAIN-CONTAINING PROTEIN"/>
    <property type="match status" value="1"/>
</dbReference>
<dbReference type="RefSeq" id="WP_095978688.1">
    <property type="nucleotide sequence ID" value="NZ_CP022163.1"/>
</dbReference>
<evidence type="ECO:0000256" key="1">
    <source>
        <dbReference type="SAM" id="MobiDB-lite"/>
    </source>
</evidence>
<dbReference type="PANTHER" id="PTHR42044">
    <property type="entry name" value="DUF676 DOMAIN-CONTAINING PROTEIN-RELATED"/>
    <property type="match status" value="1"/>
</dbReference>
<reference evidence="2 3" key="1">
    <citation type="submission" date="2017-06" db="EMBL/GenBank/DDBJ databases">
        <authorList>
            <person name="Kim H.J."/>
            <person name="Triplett B.A."/>
        </authorList>
    </citation>
    <scope>NUCLEOTIDE SEQUENCE [LARGE SCALE GENOMIC DNA]</scope>
    <source>
        <strain evidence="2 3">DSM 14713</strain>
    </source>
</reference>
<keyword evidence="3" id="KW-1185">Reference proteome</keyword>
<name>A0A250IH10_9BACT</name>
<dbReference type="AlphaFoldDB" id="A0A250IH10"/>
<dbReference type="KEGG" id="mbd:MEBOL_003676"/>
<sequence length="308" mass="32624">MTTIRNSSPNTVRTGTPSPVEKTAQTVAPQQSAPAAAAHKGNVITDGFESAASKVRGAVNKLFGKSDKVYDGVMVGAGGQTYPAGTPLSQVPGVTPRNNPNPTETFVYVNGIQNDKDTQFNSMQQIADRTGAKVVGIHNATEGIVSDLAQCVTDKLDKGKNPAVDTLADTVYNELKAGRDVHLVAHSQGALITSRALNDVAKRLRIEDGLSKAEVEKKMSGLKVETFGGAAAHFPDGPQYVHYVNNKDIVPTWFGQGNGKGVDEWARDGGKGAVIRRFDFGSGINGAHSLAEAYLPQRLPFDQARAAK</sequence>
<evidence type="ECO:0000313" key="3">
    <source>
        <dbReference type="Proteomes" id="UP000217289"/>
    </source>
</evidence>
<dbReference type="EMBL" id="CP022163">
    <property type="protein sequence ID" value="ATB30216.1"/>
    <property type="molecule type" value="Genomic_DNA"/>
</dbReference>
<evidence type="ECO:0008006" key="4">
    <source>
        <dbReference type="Google" id="ProtNLM"/>
    </source>
</evidence>
<organism evidence="2 3">
    <name type="scientific">Melittangium boletus DSM 14713</name>
    <dbReference type="NCBI Taxonomy" id="1294270"/>
    <lineage>
        <taxon>Bacteria</taxon>
        <taxon>Pseudomonadati</taxon>
        <taxon>Myxococcota</taxon>
        <taxon>Myxococcia</taxon>
        <taxon>Myxococcales</taxon>
        <taxon>Cystobacterineae</taxon>
        <taxon>Archangiaceae</taxon>
        <taxon>Melittangium</taxon>
    </lineage>
</organism>
<proteinExistence type="predicted"/>
<protein>
    <recommendedName>
        <fullName evidence="4">DUF676 domain-containing protein</fullName>
    </recommendedName>
</protein>
<feature type="compositionally biased region" description="Low complexity" evidence="1">
    <location>
        <begin position="23"/>
        <end position="38"/>
    </location>
</feature>
<feature type="compositionally biased region" description="Polar residues" evidence="1">
    <location>
        <begin position="1"/>
        <end position="17"/>
    </location>
</feature>
<dbReference type="SUPFAM" id="SSF53474">
    <property type="entry name" value="alpha/beta-Hydrolases"/>
    <property type="match status" value="1"/>
</dbReference>
<gene>
    <name evidence="2" type="ORF">MEBOL_003676</name>
</gene>
<feature type="region of interest" description="Disordered" evidence="1">
    <location>
        <begin position="1"/>
        <end position="38"/>
    </location>
</feature>
<evidence type="ECO:0000313" key="2">
    <source>
        <dbReference type="EMBL" id="ATB30216.1"/>
    </source>
</evidence>